<evidence type="ECO:0000313" key="6">
    <source>
        <dbReference type="EMBL" id="CAD7094026.1"/>
    </source>
</evidence>
<feature type="signal peptide" evidence="5">
    <location>
        <begin position="1"/>
        <end position="25"/>
    </location>
</feature>
<dbReference type="FunCoup" id="A0A7R8Z304">
    <property type="interactions" value="8"/>
</dbReference>
<evidence type="ECO:0000256" key="2">
    <source>
        <dbReference type="ARBA" id="ARBA00009127"/>
    </source>
</evidence>
<keyword evidence="7" id="KW-1185">Reference proteome</keyword>
<dbReference type="OMA" id="MFYTQVH"/>
<name>A0A7R8Z304_HERIL</name>
<organism evidence="6 7">
    <name type="scientific">Hermetia illucens</name>
    <name type="common">Black soldier fly</name>
    <dbReference type="NCBI Taxonomy" id="343691"/>
    <lineage>
        <taxon>Eukaryota</taxon>
        <taxon>Metazoa</taxon>
        <taxon>Ecdysozoa</taxon>
        <taxon>Arthropoda</taxon>
        <taxon>Hexapoda</taxon>
        <taxon>Insecta</taxon>
        <taxon>Pterygota</taxon>
        <taxon>Neoptera</taxon>
        <taxon>Endopterygota</taxon>
        <taxon>Diptera</taxon>
        <taxon>Brachycera</taxon>
        <taxon>Stratiomyomorpha</taxon>
        <taxon>Stratiomyidae</taxon>
        <taxon>Hermetiinae</taxon>
        <taxon>Hermetia</taxon>
    </lineage>
</organism>
<dbReference type="PANTHER" id="PTHR10009:SF13">
    <property type="entry name" value="DOPAMINECHROME TAUTOMERASE"/>
    <property type="match status" value="1"/>
</dbReference>
<dbReference type="InterPro" id="IPR017996">
    <property type="entry name" value="MRJP/yellow-related"/>
</dbReference>
<reference evidence="6 7" key="1">
    <citation type="submission" date="2020-11" db="EMBL/GenBank/DDBJ databases">
        <authorList>
            <person name="Wallbank WR R."/>
            <person name="Pardo Diaz C."/>
            <person name="Kozak K."/>
            <person name="Martin S."/>
            <person name="Jiggins C."/>
            <person name="Moest M."/>
            <person name="Warren A I."/>
            <person name="Generalovic N T."/>
            <person name="Byers J.R.P. K."/>
            <person name="Montejo-Kovacevich G."/>
            <person name="Yen C E."/>
        </authorList>
    </citation>
    <scope>NUCLEOTIDE SEQUENCE [LARGE SCALE GENOMIC DNA]</scope>
</reference>
<dbReference type="Pfam" id="PF03022">
    <property type="entry name" value="MRJP"/>
    <property type="match status" value="1"/>
</dbReference>
<evidence type="ECO:0000256" key="4">
    <source>
        <dbReference type="ARBA" id="ARBA00022729"/>
    </source>
</evidence>
<evidence type="ECO:0000313" key="7">
    <source>
        <dbReference type="Proteomes" id="UP000594454"/>
    </source>
</evidence>
<accession>A0A7R8Z304</accession>
<keyword evidence="4 5" id="KW-0732">Signal</keyword>
<dbReference type="PRINTS" id="PR01366">
    <property type="entry name" value="ROYALJELLY"/>
</dbReference>
<dbReference type="Gene3D" id="2.120.10.30">
    <property type="entry name" value="TolB, C-terminal domain"/>
    <property type="match status" value="1"/>
</dbReference>
<sequence>MHPLARPEPLLVLSILCAVFIKATGYTPIENRFSSIFPVKSSPNQDVFQSIYEWRFLDFAYPNYESRLAAIQNGKFISENNLPLGIDVLGNRIFITTPRWKGGVPASLSWLPLPPKERSPPLQPYPDWSAHGDPDSPDCSKLMSVYRTFIDECQRLWLIDAGVVNATIRINQVCPPKIVVFDLTTDSLILSYELPPDQVKQDSLHSNIIVDIRRGQCNDAYAYVTDVWRYGVVVYSLAKNRSWRTTHHLFNPNPFAADFNTHGLNFQWLDGVFGLSLLPPNEYNDRILFYHPMASFNEFMVSTAILRDENLWTSGADTSTVVKAFTVIGDRGKDGHSSTVGIDRQNVMFYTLVSQDAVGCWDTSKPYARKNLAKIIQNATTLYFPNDLKVDRGVEQSVWVISNRLPTYLYAELNYDDVNFRIQRANVHEAIQGTVCDPNVLGTNEVDTGIEGCY</sequence>
<dbReference type="Proteomes" id="UP000594454">
    <property type="component" value="Chromosome 7"/>
</dbReference>
<evidence type="ECO:0000256" key="5">
    <source>
        <dbReference type="SAM" id="SignalP"/>
    </source>
</evidence>
<gene>
    <name evidence="6" type="ORF">HERILL_LOCUS16266</name>
</gene>
<keyword evidence="3" id="KW-0964">Secreted</keyword>
<comment type="subcellular location">
    <subcellularLocation>
        <location evidence="1">Secreted</location>
    </subcellularLocation>
</comment>
<dbReference type="OrthoDB" id="7776143at2759"/>
<dbReference type="AlphaFoldDB" id="A0A7R8Z304"/>
<dbReference type="FunFam" id="2.120.10.30:FF:000045">
    <property type="entry name" value="Blast:Protein yellow"/>
    <property type="match status" value="1"/>
</dbReference>
<dbReference type="InParanoid" id="A0A7R8Z304"/>
<dbReference type="InterPro" id="IPR011042">
    <property type="entry name" value="6-blade_b-propeller_TolB-like"/>
</dbReference>
<evidence type="ECO:0000256" key="3">
    <source>
        <dbReference type="ARBA" id="ARBA00022525"/>
    </source>
</evidence>
<feature type="chain" id="PRO_5030927678" evidence="5">
    <location>
        <begin position="26"/>
        <end position="454"/>
    </location>
</feature>
<proteinExistence type="inferred from homology"/>
<dbReference type="EMBL" id="LR899015">
    <property type="protein sequence ID" value="CAD7094026.1"/>
    <property type="molecule type" value="Genomic_DNA"/>
</dbReference>
<protein>
    <submittedName>
        <fullName evidence="6">Uncharacterized protein</fullName>
    </submittedName>
</protein>
<comment type="similarity">
    <text evidence="2">Belongs to the major royal jelly protein family.</text>
</comment>
<evidence type="ECO:0000256" key="1">
    <source>
        <dbReference type="ARBA" id="ARBA00004613"/>
    </source>
</evidence>
<dbReference type="GO" id="GO:0005576">
    <property type="term" value="C:extracellular region"/>
    <property type="evidence" value="ECO:0007669"/>
    <property type="project" value="UniProtKB-SubCell"/>
</dbReference>
<dbReference type="PANTHER" id="PTHR10009">
    <property type="entry name" value="PROTEIN YELLOW-RELATED"/>
    <property type="match status" value="1"/>
</dbReference>